<dbReference type="Proteomes" id="UP000821865">
    <property type="component" value="Chromosome 6"/>
</dbReference>
<organism evidence="1 2">
    <name type="scientific">Dermacentor silvarum</name>
    <name type="common">Tick</name>
    <dbReference type="NCBI Taxonomy" id="543639"/>
    <lineage>
        <taxon>Eukaryota</taxon>
        <taxon>Metazoa</taxon>
        <taxon>Ecdysozoa</taxon>
        <taxon>Arthropoda</taxon>
        <taxon>Chelicerata</taxon>
        <taxon>Arachnida</taxon>
        <taxon>Acari</taxon>
        <taxon>Parasitiformes</taxon>
        <taxon>Ixodida</taxon>
        <taxon>Ixodoidea</taxon>
        <taxon>Ixodidae</taxon>
        <taxon>Rhipicephalinae</taxon>
        <taxon>Dermacentor</taxon>
    </lineage>
</organism>
<protein>
    <submittedName>
        <fullName evidence="1">Uncharacterized protein</fullName>
    </submittedName>
</protein>
<dbReference type="EMBL" id="CM023475">
    <property type="protein sequence ID" value="KAH7945874.1"/>
    <property type="molecule type" value="Genomic_DNA"/>
</dbReference>
<sequence length="298" mass="34064">MERPSQQSSGSPSAFLVKELPNIYDQIRIHDRESSGQLLKSWQESFFTNPKKDGKCDEQYLDIGCGPGNFTRHYLLPLCPPSMKRLVAVDNSHSMIDYAKREHGHPKIEHRMLDIAADDEVFQFIETEGQFDRIYSFLTFHWIHDKCAALRNVERIMATGGECLIVFNPHPGPLQLSKAMMSSERWKKYSDVLRNVGPDFPDTLDPAYLRNYLMNIVKSTTLVPLTCELVRVSAPSASMDDLARLVLPVNPVYSLLTEEGKAELEHFAKELMKQGRYSNYSATGTTRELRFVFHGYKP</sequence>
<name>A0ACB8CM03_DERSI</name>
<accession>A0ACB8CM03</accession>
<gene>
    <name evidence="1" type="ORF">HPB49_016768</name>
</gene>
<proteinExistence type="predicted"/>
<keyword evidence="2" id="KW-1185">Reference proteome</keyword>
<evidence type="ECO:0000313" key="2">
    <source>
        <dbReference type="Proteomes" id="UP000821865"/>
    </source>
</evidence>
<evidence type="ECO:0000313" key="1">
    <source>
        <dbReference type="EMBL" id="KAH7945874.1"/>
    </source>
</evidence>
<comment type="caution">
    <text evidence="1">The sequence shown here is derived from an EMBL/GenBank/DDBJ whole genome shotgun (WGS) entry which is preliminary data.</text>
</comment>
<reference evidence="1" key="1">
    <citation type="submission" date="2020-05" db="EMBL/GenBank/DDBJ databases">
        <title>Large-scale comparative analyses of tick genomes elucidate their genetic diversity and vector capacities.</title>
        <authorList>
            <person name="Jia N."/>
            <person name="Wang J."/>
            <person name="Shi W."/>
            <person name="Du L."/>
            <person name="Sun Y."/>
            <person name="Zhan W."/>
            <person name="Jiang J."/>
            <person name="Wang Q."/>
            <person name="Zhang B."/>
            <person name="Ji P."/>
            <person name="Sakyi L.B."/>
            <person name="Cui X."/>
            <person name="Yuan T."/>
            <person name="Jiang B."/>
            <person name="Yang W."/>
            <person name="Lam T.T.-Y."/>
            <person name="Chang Q."/>
            <person name="Ding S."/>
            <person name="Wang X."/>
            <person name="Zhu J."/>
            <person name="Ruan X."/>
            <person name="Zhao L."/>
            <person name="Wei J."/>
            <person name="Que T."/>
            <person name="Du C."/>
            <person name="Cheng J."/>
            <person name="Dai P."/>
            <person name="Han X."/>
            <person name="Huang E."/>
            <person name="Gao Y."/>
            <person name="Liu J."/>
            <person name="Shao H."/>
            <person name="Ye R."/>
            <person name="Li L."/>
            <person name="Wei W."/>
            <person name="Wang X."/>
            <person name="Wang C."/>
            <person name="Yang T."/>
            <person name="Huo Q."/>
            <person name="Li W."/>
            <person name="Guo W."/>
            <person name="Chen H."/>
            <person name="Zhou L."/>
            <person name="Ni X."/>
            <person name="Tian J."/>
            <person name="Zhou Y."/>
            <person name="Sheng Y."/>
            <person name="Liu T."/>
            <person name="Pan Y."/>
            <person name="Xia L."/>
            <person name="Li J."/>
            <person name="Zhao F."/>
            <person name="Cao W."/>
        </authorList>
    </citation>
    <scope>NUCLEOTIDE SEQUENCE</scope>
    <source>
        <strain evidence="1">Dsil-2018</strain>
    </source>
</reference>